<dbReference type="PANTHER" id="PTHR43169">
    <property type="entry name" value="EXSB FAMILY PROTEIN"/>
    <property type="match status" value="1"/>
</dbReference>
<dbReference type="InterPro" id="IPR005232">
    <property type="entry name" value="LarE"/>
</dbReference>
<comment type="caution">
    <text evidence="1">The sequence shown here is derived from an EMBL/GenBank/DDBJ whole genome shotgun (WGS) entry which is preliminary data.</text>
</comment>
<accession>X1FJ65</accession>
<name>X1FJ65_9ZZZZ</name>
<protein>
    <recommendedName>
        <fullName evidence="2">NAD/GMP synthase domain-containing protein</fullName>
    </recommendedName>
</protein>
<dbReference type="PANTHER" id="PTHR43169:SF2">
    <property type="entry name" value="NAD_GMP SYNTHASE DOMAIN-CONTAINING PROTEIN"/>
    <property type="match status" value="1"/>
</dbReference>
<dbReference type="SUPFAM" id="SSF52402">
    <property type="entry name" value="Adenine nucleotide alpha hydrolases-like"/>
    <property type="match status" value="1"/>
</dbReference>
<evidence type="ECO:0000313" key="1">
    <source>
        <dbReference type="EMBL" id="GAH20833.1"/>
    </source>
</evidence>
<gene>
    <name evidence="1" type="ORF">S03H2_04509</name>
</gene>
<dbReference type="InterPro" id="IPR014729">
    <property type="entry name" value="Rossmann-like_a/b/a_fold"/>
</dbReference>
<dbReference type="InterPro" id="IPR052188">
    <property type="entry name" value="Ni-pincer_cofactor_biosynth"/>
</dbReference>
<proteinExistence type="predicted"/>
<dbReference type="GO" id="GO:0016783">
    <property type="term" value="F:sulfurtransferase activity"/>
    <property type="evidence" value="ECO:0007669"/>
    <property type="project" value="InterPro"/>
</dbReference>
<organism evidence="1">
    <name type="scientific">marine sediment metagenome</name>
    <dbReference type="NCBI Taxonomy" id="412755"/>
    <lineage>
        <taxon>unclassified sequences</taxon>
        <taxon>metagenomes</taxon>
        <taxon>ecological metagenomes</taxon>
    </lineage>
</organism>
<dbReference type="AlphaFoldDB" id="X1FJ65"/>
<dbReference type="CDD" id="cd01990">
    <property type="entry name" value="LarE-like"/>
    <property type="match status" value="1"/>
</dbReference>
<dbReference type="EMBL" id="BARU01001794">
    <property type="protein sequence ID" value="GAH20833.1"/>
    <property type="molecule type" value="Genomic_DNA"/>
</dbReference>
<dbReference type="NCBIfam" id="TIGR00268">
    <property type="entry name" value="ATP-dependent sacrificial sulfur transferase LarE"/>
    <property type="match status" value="1"/>
</dbReference>
<sequence length="277" mass="32412">MDLSNNLKNKLESLISFLKTKKILVAFSGGVDSSLLAFLSNKYAKETLLVTEKSILYPDDEIKLTSEYAKKYCITHLIIERNPLKDENFRVNPKNRCYICKTGLYKDIIKIKEERNFDLILDGSNIDDLSDYRPGMQALKELNITTPYIDFKINKQEIREICKYFNLDVQSKPSMACFSSRIPYDQDINEEKLYMIREAETFLRNTYNLNQLRVRLHKGKLARIELMPEDIMKVMTNENIKKIKTKFKQLGFCYITIDLEGFRSGSLNEVLTFNEED</sequence>
<reference evidence="1" key="1">
    <citation type="journal article" date="2014" name="Front. Microbiol.">
        <title>High frequency of phylogenetically diverse reductive dehalogenase-homologous genes in deep subseafloor sedimentary metagenomes.</title>
        <authorList>
            <person name="Kawai M."/>
            <person name="Futagami T."/>
            <person name="Toyoda A."/>
            <person name="Takaki Y."/>
            <person name="Nishi S."/>
            <person name="Hori S."/>
            <person name="Arai W."/>
            <person name="Tsubouchi T."/>
            <person name="Morono Y."/>
            <person name="Uchiyama I."/>
            <person name="Ito T."/>
            <person name="Fujiyama A."/>
            <person name="Inagaki F."/>
            <person name="Takami H."/>
        </authorList>
    </citation>
    <scope>NUCLEOTIDE SEQUENCE</scope>
    <source>
        <strain evidence="1">Expedition CK06-06</strain>
    </source>
</reference>
<dbReference type="PIRSF" id="PIRSF006661">
    <property type="entry name" value="PP-lp_UCP006661"/>
    <property type="match status" value="1"/>
</dbReference>
<dbReference type="Gene3D" id="3.40.50.620">
    <property type="entry name" value="HUPs"/>
    <property type="match status" value="1"/>
</dbReference>
<evidence type="ECO:0008006" key="2">
    <source>
        <dbReference type="Google" id="ProtNLM"/>
    </source>
</evidence>